<dbReference type="EMBL" id="GG666633">
    <property type="protein sequence ID" value="EEN47186.1"/>
    <property type="molecule type" value="Genomic_DNA"/>
</dbReference>
<name>C3ZJQ1_BRAFL</name>
<feature type="region of interest" description="Disordered" evidence="1">
    <location>
        <begin position="604"/>
        <end position="747"/>
    </location>
</feature>
<proteinExistence type="predicted"/>
<dbReference type="InParanoid" id="C3ZJQ1"/>
<dbReference type="AlphaFoldDB" id="C3ZJQ1"/>
<feature type="compositionally biased region" description="Basic residues" evidence="1">
    <location>
        <begin position="653"/>
        <end position="665"/>
    </location>
</feature>
<feature type="region of interest" description="Disordered" evidence="1">
    <location>
        <begin position="342"/>
        <end position="396"/>
    </location>
</feature>
<feature type="compositionally biased region" description="Pro residues" evidence="1">
    <location>
        <begin position="518"/>
        <end position="529"/>
    </location>
</feature>
<gene>
    <name evidence="2" type="ORF">BRAFLDRAFT_105377</name>
</gene>
<evidence type="ECO:0000313" key="2">
    <source>
        <dbReference type="EMBL" id="EEN47186.1"/>
    </source>
</evidence>
<evidence type="ECO:0000256" key="1">
    <source>
        <dbReference type="SAM" id="MobiDB-lite"/>
    </source>
</evidence>
<feature type="compositionally biased region" description="Polar residues" evidence="1">
    <location>
        <begin position="363"/>
        <end position="375"/>
    </location>
</feature>
<feature type="compositionally biased region" description="Acidic residues" evidence="1">
    <location>
        <begin position="688"/>
        <end position="701"/>
    </location>
</feature>
<feature type="compositionally biased region" description="Polar residues" evidence="1">
    <location>
        <begin position="720"/>
        <end position="742"/>
    </location>
</feature>
<feature type="region of interest" description="Disordered" evidence="1">
    <location>
        <begin position="510"/>
        <end position="533"/>
    </location>
</feature>
<sequence>MTKADVVKVWDGIHPLRCKAITALIDPRENAKIKTDKEGYYYVIPHYLADQIIKNSPNVPVYLQHNSKYSIGHTLGHRKVTDRKIYDRTGQVIETEFIIDNPAFLKAVIDVTKVRANEVVGGVIDSKDGFVKGGLRSAQDDNDFISQDLKVPVTAQSALMQKFPSTSFAHNKNTHDVTELSICLSGLRPFTVIDQVKVEEDDVLVEGGLSVEEFTQYIGACHSVSNGALYAKTTEDLIAVGAPTECLSYSMTGHNKKGVMSAATPTHEPLNAVTNSKPQTTPKPTPIPLNQLKGFVEAMYPVKNSEDPEISIRCSTCSPCLCRTHIPTKLTQPSLDTLVAYSASPPTNPCREPVSRAAKRSIPESSFSQVASSQEMKAAPQHSMPDDGSHSSPSSDATIKTLHKAFSDLVASRKKSSKRKDYYSDDSLSDAEVVRMKRKRGKQTMELNKRGKRVLLIDDDDSDDEPRRGRGGAHRMYGAHPHSHGYYYGKGDPDFSHTNGPHKYLAYPYGQPSHPGMNQPPPPPPPPQFNPQAAYHPGQLLPTSLESHYQQHSPPLSYGQYGHPTTYPYVPPRFEPPNPGAHHLQPLHPRQPLAAHWGPPHNMTSVRPLHQPYQNNFDHQNGYDRTGAYGTPYNEGYEYDASPPRPQPPSGQVRRRPLIAKRRLHAQGAMPASESAQQEQSKSRSEDDSTMMEDQFTEDTTEQQQSEPATMGPATGAKVASQQQATRYSMPTSIPTSQTQAPVSKKTAVMSHINDHINGLL</sequence>
<feature type="region of interest" description="Disordered" evidence="1">
    <location>
        <begin position="458"/>
        <end position="477"/>
    </location>
</feature>
<accession>C3ZJQ1</accession>
<reference evidence="2" key="1">
    <citation type="journal article" date="2008" name="Nature">
        <title>The amphioxus genome and the evolution of the chordate karyotype.</title>
        <authorList>
            <consortium name="US DOE Joint Genome Institute (JGI-PGF)"/>
            <person name="Putnam N.H."/>
            <person name="Butts T."/>
            <person name="Ferrier D.E.K."/>
            <person name="Furlong R.F."/>
            <person name="Hellsten U."/>
            <person name="Kawashima T."/>
            <person name="Robinson-Rechavi M."/>
            <person name="Shoguchi E."/>
            <person name="Terry A."/>
            <person name="Yu J.-K."/>
            <person name="Benito-Gutierrez E.L."/>
            <person name="Dubchak I."/>
            <person name="Garcia-Fernandez J."/>
            <person name="Gibson-Brown J.J."/>
            <person name="Grigoriev I.V."/>
            <person name="Horton A.C."/>
            <person name="de Jong P.J."/>
            <person name="Jurka J."/>
            <person name="Kapitonov V.V."/>
            <person name="Kohara Y."/>
            <person name="Kuroki Y."/>
            <person name="Lindquist E."/>
            <person name="Lucas S."/>
            <person name="Osoegawa K."/>
            <person name="Pennacchio L.A."/>
            <person name="Salamov A.A."/>
            <person name="Satou Y."/>
            <person name="Sauka-Spengler T."/>
            <person name="Schmutz J."/>
            <person name="Shin-I T."/>
            <person name="Toyoda A."/>
            <person name="Bronner-Fraser M."/>
            <person name="Fujiyama A."/>
            <person name="Holland L.Z."/>
            <person name="Holland P.W.H."/>
            <person name="Satoh N."/>
            <person name="Rokhsar D.S."/>
        </authorList>
    </citation>
    <scope>NUCLEOTIDE SEQUENCE [LARGE SCALE GENOMIC DNA]</scope>
    <source>
        <strain evidence="2">S238N-H82</strain>
        <tissue evidence="2">Testes</tissue>
    </source>
</reference>
<organism>
    <name type="scientific">Branchiostoma floridae</name>
    <name type="common">Florida lancelet</name>
    <name type="synonym">Amphioxus</name>
    <dbReference type="NCBI Taxonomy" id="7739"/>
    <lineage>
        <taxon>Eukaryota</taxon>
        <taxon>Metazoa</taxon>
        <taxon>Chordata</taxon>
        <taxon>Cephalochordata</taxon>
        <taxon>Leptocardii</taxon>
        <taxon>Amphioxiformes</taxon>
        <taxon>Branchiostomatidae</taxon>
        <taxon>Branchiostoma</taxon>
    </lineage>
</organism>
<protein>
    <submittedName>
        <fullName evidence="2">Uncharacterized protein</fullName>
    </submittedName>
</protein>